<evidence type="ECO:0000313" key="2">
    <source>
        <dbReference type="EMBL" id="CDY30065.1"/>
    </source>
</evidence>
<evidence type="ECO:0000256" key="1">
    <source>
        <dbReference type="SAM" id="MobiDB-lite"/>
    </source>
</evidence>
<dbReference type="Gramene" id="CDY30065">
    <property type="protein sequence ID" value="CDY30065"/>
    <property type="gene ID" value="GSBRNA2T00044616001"/>
</dbReference>
<sequence>MVINTYQVTVSLPVMLAIWVRASLRVVTLLARYLPNVKLPVRSDASRERDPIESGDDLNLLVEVQIHYHSETAFLLLVFFLAKSRVCYIGAAAKNSYSFWRLGTLLAMEELKANRDDVHQKMEIAEQRLILCGLCSKSLRSSYRYGELVCTMSKEIADLKAKGGSFERVAGPATTDTMEKKPLDPNIVGQEIVLADAWQKLNTDEVGIMGLYGMGGVGLEMKGQPASQQSNKNMTDRPTQHHGPEALHDGLGTIRSKSQNLIRNFDQFIH</sequence>
<dbReference type="Proteomes" id="UP000028999">
    <property type="component" value="Unassembled WGS sequence"/>
</dbReference>
<proteinExistence type="predicted"/>
<reference evidence="2 3" key="1">
    <citation type="journal article" date="2014" name="Science">
        <title>Plant genetics. Early allopolyploid evolution in the post-Neolithic Brassica napus oilseed genome.</title>
        <authorList>
            <person name="Chalhoub B."/>
            <person name="Denoeud F."/>
            <person name="Liu S."/>
            <person name="Parkin I.A."/>
            <person name="Tang H."/>
            <person name="Wang X."/>
            <person name="Chiquet J."/>
            <person name="Belcram H."/>
            <person name="Tong C."/>
            <person name="Samans B."/>
            <person name="Correa M."/>
            <person name="Da Silva C."/>
            <person name="Just J."/>
            <person name="Falentin C."/>
            <person name="Koh C.S."/>
            <person name="Le Clainche I."/>
            <person name="Bernard M."/>
            <person name="Bento P."/>
            <person name="Noel B."/>
            <person name="Labadie K."/>
            <person name="Alberti A."/>
            <person name="Charles M."/>
            <person name="Arnaud D."/>
            <person name="Guo H."/>
            <person name="Daviaud C."/>
            <person name="Alamery S."/>
            <person name="Jabbari K."/>
            <person name="Zhao M."/>
            <person name="Edger P.P."/>
            <person name="Chelaifa H."/>
            <person name="Tack D."/>
            <person name="Lassalle G."/>
            <person name="Mestiri I."/>
            <person name="Schnel N."/>
            <person name="Le Paslier M.C."/>
            <person name="Fan G."/>
            <person name="Renault V."/>
            <person name="Bayer P.E."/>
            <person name="Golicz A.A."/>
            <person name="Manoli S."/>
            <person name="Lee T.H."/>
            <person name="Thi V.H."/>
            <person name="Chalabi S."/>
            <person name="Hu Q."/>
            <person name="Fan C."/>
            <person name="Tollenaere R."/>
            <person name="Lu Y."/>
            <person name="Battail C."/>
            <person name="Shen J."/>
            <person name="Sidebottom C.H."/>
            <person name="Wang X."/>
            <person name="Canaguier A."/>
            <person name="Chauveau A."/>
            <person name="Berard A."/>
            <person name="Deniot G."/>
            <person name="Guan M."/>
            <person name="Liu Z."/>
            <person name="Sun F."/>
            <person name="Lim Y.P."/>
            <person name="Lyons E."/>
            <person name="Town C.D."/>
            <person name="Bancroft I."/>
            <person name="Wang X."/>
            <person name="Meng J."/>
            <person name="Ma J."/>
            <person name="Pires J.C."/>
            <person name="King G.J."/>
            <person name="Brunel D."/>
            <person name="Delourme R."/>
            <person name="Renard M."/>
            <person name="Aury J.M."/>
            <person name="Adams K.L."/>
            <person name="Batley J."/>
            <person name="Snowdon R.J."/>
            <person name="Tost J."/>
            <person name="Edwards D."/>
            <person name="Zhou Y."/>
            <person name="Hua W."/>
            <person name="Sharpe A.G."/>
            <person name="Paterson A.H."/>
            <person name="Guan C."/>
            <person name="Wincker P."/>
        </authorList>
    </citation>
    <scope>NUCLEOTIDE SEQUENCE [LARGE SCALE GENOMIC DNA]</scope>
    <source>
        <strain evidence="3">cv. Darmor-bzh</strain>
    </source>
</reference>
<name>A0A078GUB7_BRANA</name>
<dbReference type="EMBL" id="LK032248">
    <property type="protein sequence ID" value="CDY30065.1"/>
    <property type="molecule type" value="Genomic_DNA"/>
</dbReference>
<evidence type="ECO:0000313" key="3">
    <source>
        <dbReference type="Proteomes" id="UP000028999"/>
    </source>
</evidence>
<accession>A0A078GUB7</accession>
<gene>
    <name evidence="2" type="primary">BnaC05g09550D</name>
    <name evidence="2" type="ORF">GSBRNA2T00044616001</name>
</gene>
<organism evidence="2 3">
    <name type="scientific">Brassica napus</name>
    <name type="common">Rape</name>
    <dbReference type="NCBI Taxonomy" id="3708"/>
    <lineage>
        <taxon>Eukaryota</taxon>
        <taxon>Viridiplantae</taxon>
        <taxon>Streptophyta</taxon>
        <taxon>Embryophyta</taxon>
        <taxon>Tracheophyta</taxon>
        <taxon>Spermatophyta</taxon>
        <taxon>Magnoliopsida</taxon>
        <taxon>eudicotyledons</taxon>
        <taxon>Gunneridae</taxon>
        <taxon>Pentapetalae</taxon>
        <taxon>rosids</taxon>
        <taxon>malvids</taxon>
        <taxon>Brassicales</taxon>
        <taxon>Brassicaceae</taxon>
        <taxon>Brassiceae</taxon>
        <taxon>Brassica</taxon>
    </lineage>
</organism>
<dbReference type="AlphaFoldDB" id="A0A078GUB7"/>
<protein>
    <submittedName>
        <fullName evidence="2">BnaC05g09550D protein</fullName>
    </submittedName>
</protein>
<feature type="compositionally biased region" description="Basic and acidic residues" evidence="1">
    <location>
        <begin position="234"/>
        <end position="248"/>
    </location>
</feature>
<dbReference type="PaxDb" id="3708-A0A078GUB7"/>
<feature type="region of interest" description="Disordered" evidence="1">
    <location>
        <begin position="222"/>
        <end position="251"/>
    </location>
</feature>
<keyword evidence="3" id="KW-1185">Reference proteome</keyword>